<dbReference type="SMART" id="SM00256">
    <property type="entry name" value="FBOX"/>
    <property type="match status" value="1"/>
</dbReference>
<dbReference type="GO" id="GO:0031146">
    <property type="term" value="P:SCF-dependent proteasomal ubiquitin-dependent protein catabolic process"/>
    <property type="evidence" value="ECO:0007669"/>
    <property type="project" value="TreeGrafter"/>
</dbReference>
<protein>
    <submittedName>
        <fullName evidence="8">Ein3-binding f-box protein</fullName>
    </submittedName>
</protein>
<dbReference type="InterPro" id="IPR006553">
    <property type="entry name" value="Leu-rich_rpt_Cys-con_subtyp"/>
</dbReference>
<proteinExistence type="predicted"/>
<organism evidence="8 9">
    <name type="scientific">Striga asiatica</name>
    <name type="common">Asiatic witchweed</name>
    <name type="synonym">Buchnera asiatica</name>
    <dbReference type="NCBI Taxonomy" id="4170"/>
    <lineage>
        <taxon>Eukaryota</taxon>
        <taxon>Viridiplantae</taxon>
        <taxon>Streptophyta</taxon>
        <taxon>Embryophyta</taxon>
        <taxon>Tracheophyta</taxon>
        <taxon>Spermatophyta</taxon>
        <taxon>Magnoliopsida</taxon>
        <taxon>eudicotyledons</taxon>
        <taxon>Gunneridae</taxon>
        <taxon>Pentapetalae</taxon>
        <taxon>asterids</taxon>
        <taxon>lamiids</taxon>
        <taxon>Lamiales</taxon>
        <taxon>Orobanchaceae</taxon>
        <taxon>Buchnereae</taxon>
        <taxon>Striga</taxon>
    </lineage>
</organism>
<evidence type="ECO:0000256" key="6">
    <source>
        <dbReference type="SAM" id="MobiDB-lite"/>
    </source>
</evidence>
<dbReference type="SMART" id="SM00367">
    <property type="entry name" value="LRR_CC"/>
    <property type="match status" value="12"/>
</dbReference>
<comment type="subcellular location">
    <subcellularLocation>
        <location evidence="1">Nucleus</location>
    </subcellularLocation>
</comment>
<evidence type="ECO:0000313" key="8">
    <source>
        <dbReference type="EMBL" id="GER35349.1"/>
    </source>
</evidence>
<dbReference type="Pfam" id="PF25372">
    <property type="entry name" value="DUF7885"/>
    <property type="match status" value="2"/>
</dbReference>
<dbReference type="Proteomes" id="UP000325081">
    <property type="component" value="Unassembled WGS sequence"/>
</dbReference>
<keyword evidence="3" id="KW-0936">Ethylene signaling pathway</keyword>
<evidence type="ECO:0000256" key="2">
    <source>
        <dbReference type="ARBA" id="ARBA00004906"/>
    </source>
</evidence>
<dbReference type="SUPFAM" id="SSF81383">
    <property type="entry name" value="F-box domain"/>
    <property type="match status" value="1"/>
</dbReference>
<comment type="caution">
    <text evidence="8">The sequence shown here is derived from an EMBL/GenBank/DDBJ whole genome shotgun (WGS) entry which is preliminary data.</text>
</comment>
<keyword evidence="5" id="KW-0539">Nucleus</keyword>
<keyword evidence="9" id="KW-1185">Reference proteome</keyword>
<dbReference type="InterPro" id="IPR001810">
    <property type="entry name" value="F-box_dom"/>
</dbReference>
<feature type="domain" description="F-box" evidence="7">
    <location>
        <begin position="67"/>
        <end position="108"/>
    </location>
</feature>
<dbReference type="Gene3D" id="3.80.10.10">
    <property type="entry name" value="Ribonuclease Inhibitor"/>
    <property type="match status" value="3"/>
</dbReference>
<evidence type="ECO:0000256" key="3">
    <source>
        <dbReference type="ARBA" id="ARBA00022745"/>
    </source>
</evidence>
<dbReference type="InterPro" id="IPR036047">
    <property type="entry name" value="F-box-like_dom_sf"/>
</dbReference>
<dbReference type="PANTHER" id="PTHR13318:SF149">
    <property type="entry name" value="F-BOX DOMAIN-CONTAINING PROTEIN"/>
    <property type="match status" value="1"/>
</dbReference>
<dbReference type="GO" id="GO:0019005">
    <property type="term" value="C:SCF ubiquitin ligase complex"/>
    <property type="evidence" value="ECO:0007669"/>
    <property type="project" value="TreeGrafter"/>
</dbReference>
<comment type="pathway">
    <text evidence="2">Protein modification; protein ubiquitination.</text>
</comment>
<feature type="compositionally biased region" description="Basic and acidic residues" evidence="6">
    <location>
        <begin position="120"/>
        <end position="138"/>
    </location>
</feature>
<dbReference type="GO" id="GO:0009873">
    <property type="term" value="P:ethylene-activated signaling pathway"/>
    <property type="evidence" value="ECO:0007669"/>
    <property type="project" value="UniProtKB-KW"/>
</dbReference>
<sequence length="677" mass="72715">MSKVLDFNGDNGFCPGGVLYQKPKELNLLLSLGRHVDTYFPSRKRSRVYEHFIVSEEPKSIPSIEILPDECLFEVFRRLPGGQERFACASVSKRWLMLLSTICRDEICTTPYNSTQTHESNNKLDSQKSTEPKEKGEATDLDDECLESDPHGFLTRCLEGKKASDVRLAAISVGTVERGGLGKLLIRGNKSTRRLTDFGLKAISRGCPSLKVLSLWNVSSVGNEGLSAIATGCHSLEKLDLCHCPSITDKGLISIAKNCPNLKSVVLESCANVGNESLKALGKSCRNLKSITLKNCTLVGDQGIAGLFTSAGNVLTKVNLQSLNISDVSLAVIGHYGSALAELALADLQNVNERGFWVMGKGQRLQKLKSLFVASCMGVSDVALDAIGHGFPELKTVSLLKCPFVSDNGVVAFSKAAVSLESLKLEEIHRVTQFGVFGVLVNCNGKLKALTLVNCLGVKDVPIRFSLTSLCNSLKSLTVRNCPGLGNFGLSVLGQLCPSLTHVNLAGLEGITDSGVYPLFQRSKAGVVKVNLNGCVNLTDSIVSEITEIHGETLEVLNLEGCKNITDVSLMAVAKNCSVLSELDVSHCGITDYGIGILAGAKQLGIQILSLAGCSLVSGKSLPFLVKMGKTLFGLNIQHCSGISSSAVNLLIEKLWSFASFTLRFRGLWLWQLATSV</sequence>
<dbReference type="GO" id="GO:0005634">
    <property type="term" value="C:nucleus"/>
    <property type="evidence" value="ECO:0007669"/>
    <property type="project" value="UniProtKB-SubCell"/>
</dbReference>
<dbReference type="SUPFAM" id="SSF52047">
    <property type="entry name" value="RNI-like"/>
    <property type="match status" value="2"/>
</dbReference>
<evidence type="ECO:0000256" key="4">
    <source>
        <dbReference type="ARBA" id="ARBA00022786"/>
    </source>
</evidence>
<dbReference type="EMBL" id="BKCP01004961">
    <property type="protein sequence ID" value="GER35349.1"/>
    <property type="molecule type" value="Genomic_DNA"/>
</dbReference>
<evidence type="ECO:0000256" key="5">
    <source>
        <dbReference type="ARBA" id="ARBA00023242"/>
    </source>
</evidence>
<dbReference type="GO" id="GO:0010105">
    <property type="term" value="P:negative regulation of ethylene-activated signaling pathway"/>
    <property type="evidence" value="ECO:0007669"/>
    <property type="project" value="UniProtKB-ARBA"/>
</dbReference>
<accession>A0A5A7PRD9</accession>
<dbReference type="FunFam" id="3.80.10.10:FF:000473">
    <property type="entry name" value="EIN3-binding F-box protein 1"/>
    <property type="match status" value="1"/>
</dbReference>
<dbReference type="OrthoDB" id="550575at2759"/>
<dbReference type="InterPro" id="IPR032675">
    <property type="entry name" value="LRR_dom_sf"/>
</dbReference>
<keyword evidence="4" id="KW-0833">Ubl conjugation pathway</keyword>
<evidence type="ECO:0000313" key="9">
    <source>
        <dbReference type="Proteomes" id="UP000325081"/>
    </source>
</evidence>
<name>A0A5A7PRD9_STRAF</name>
<dbReference type="InterPro" id="IPR057207">
    <property type="entry name" value="FBXL15_LRR"/>
</dbReference>
<dbReference type="Pfam" id="PF00646">
    <property type="entry name" value="F-box"/>
    <property type="match status" value="1"/>
</dbReference>
<dbReference type="Gene3D" id="1.20.1280.50">
    <property type="match status" value="1"/>
</dbReference>
<feature type="region of interest" description="Disordered" evidence="6">
    <location>
        <begin position="114"/>
        <end position="142"/>
    </location>
</feature>
<dbReference type="PANTHER" id="PTHR13318">
    <property type="entry name" value="PARTNER OF PAIRED, ISOFORM B-RELATED"/>
    <property type="match status" value="1"/>
</dbReference>
<gene>
    <name evidence="8" type="ORF">STAS_11617</name>
</gene>
<dbReference type="AlphaFoldDB" id="A0A5A7PRD9"/>
<reference evidence="9" key="1">
    <citation type="journal article" date="2019" name="Curr. Biol.">
        <title>Genome Sequence of Striga asiatica Provides Insight into the Evolution of Plant Parasitism.</title>
        <authorList>
            <person name="Yoshida S."/>
            <person name="Kim S."/>
            <person name="Wafula E.K."/>
            <person name="Tanskanen J."/>
            <person name="Kim Y.M."/>
            <person name="Honaas L."/>
            <person name="Yang Z."/>
            <person name="Spallek T."/>
            <person name="Conn C.E."/>
            <person name="Ichihashi Y."/>
            <person name="Cheong K."/>
            <person name="Cui S."/>
            <person name="Der J.P."/>
            <person name="Gundlach H."/>
            <person name="Jiao Y."/>
            <person name="Hori C."/>
            <person name="Ishida J.K."/>
            <person name="Kasahara H."/>
            <person name="Kiba T."/>
            <person name="Kim M.S."/>
            <person name="Koo N."/>
            <person name="Laohavisit A."/>
            <person name="Lee Y.H."/>
            <person name="Lumba S."/>
            <person name="McCourt P."/>
            <person name="Mortimer J.C."/>
            <person name="Mutuku J.M."/>
            <person name="Nomura T."/>
            <person name="Sasaki-Sekimoto Y."/>
            <person name="Seto Y."/>
            <person name="Wang Y."/>
            <person name="Wakatake T."/>
            <person name="Sakakibara H."/>
            <person name="Demura T."/>
            <person name="Yamaguchi S."/>
            <person name="Yoneyama K."/>
            <person name="Manabe R.I."/>
            <person name="Nelson D.C."/>
            <person name="Schulman A.H."/>
            <person name="Timko M.P."/>
            <person name="dePamphilis C.W."/>
            <person name="Choi D."/>
            <person name="Shirasu K."/>
        </authorList>
    </citation>
    <scope>NUCLEOTIDE SEQUENCE [LARGE SCALE GENOMIC DNA]</scope>
    <source>
        <strain evidence="9">cv. UVA1</strain>
    </source>
</reference>
<dbReference type="FunFam" id="3.80.10.10:FF:000595">
    <property type="entry name" value="EIN3-binding F-box protein 1"/>
    <property type="match status" value="1"/>
</dbReference>
<evidence type="ECO:0000256" key="1">
    <source>
        <dbReference type="ARBA" id="ARBA00004123"/>
    </source>
</evidence>
<dbReference type="FunFam" id="3.80.10.10:FF:000451">
    <property type="entry name" value="EIN3-binding F-box protein 1"/>
    <property type="match status" value="1"/>
</dbReference>
<evidence type="ECO:0000259" key="7">
    <source>
        <dbReference type="SMART" id="SM00256"/>
    </source>
</evidence>